<reference evidence="1" key="1">
    <citation type="submission" date="2021-12" db="EMBL/GenBank/DDBJ databases">
        <title>Prjna785345.</title>
        <authorList>
            <person name="Rujirawat T."/>
            <person name="Krajaejun T."/>
        </authorList>
    </citation>
    <scope>NUCLEOTIDE SEQUENCE</scope>
    <source>
        <strain evidence="1">Pi057C3</strain>
    </source>
</reference>
<sequence length="162" mass="17977">MSSSSSVATEMGIISVLHTGDPLKDLVVCTAVPLAIERVRDTPHTLASIFESAKGSVQDLLAGRRYVYHKVELSEQLGSYGRVYDYTTPNEIKMRKPLLLKAIDMYIADHVSLDNLSGRYDLMEKKGDLLKKVLDTEYDREDLSPEDVTLLLNSSEEVASLG</sequence>
<dbReference type="EMBL" id="JAKCXM010004592">
    <property type="protein sequence ID" value="KAJ0389174.1"/>
    <property type="molecule type" value="Genomic_DNA"/>
</dbReference>
<evidence type="ECO:0000313" key="1">
    <source>
        <dbReference type="EMBL" id="KAJ0389174.1"/>
    </source>
</evidence>
<keyword evidence="2" id="KW-1185">Reference proteome</keyword>
<dbReference type="AlphaFoldDB" id="A0AAD5LPA8"/>
<protein>
    <submittedName>
        <fullName evidence="1">Uncharacterized protein</fullName>
    </submittedName>
</protein>
<dbReference type="Proteomes" id="UP001209570">
    <property type="component" value="Unassembled WGS sequence"/>
</dbReference>
<gene>
    <name evidence="1" type="ORF">P43SY_011177</name>
</gene>
<name>A0AAD5LPA8_PYTIN</name>
<comment type="caution">
    <text evidence="1">The sequence shown here is derived from an EMBL/GenBank/DDBJ whole genome shotgun (WGS) entry which is preliminary data.</text>
</comment>
<evidence type="ECO:0000313" key="2">
    <source>
        <dbReference type="Proteomes" id="UP001209570"/>
    </source>
</evidence>
<organism evidence="1 2">
    <name type="scientific">Pythium insidiosum</name>
    <name type="common">Pythiosis disease agent</name>
    <dbReference type="NCBI Taxonomy" id="114742"/>
    <lineage>
        <taxon>Eukaryota</taxon>
        <taxon>Sar</taxon>
        <taxon>Stramenopiles</taxon>
        <taxon>Oomycota</taxon>
        <taxon>Peronosporomycetes</taxon>
        <taxon>Pythiales</taxon>
        <taxon>Pythiaceae</taxon>
        <taxon>Pythium</taxon>
    </lineage>
</organism>
<accession>A0AAD5LPA8</accession>
<proteinExistence type="predicted"/>